<feature type="transmembrane region" description="Helical" evidence="8">
    <location>
        <begin position="413"/>
        <end position="436"/>
    </location>
</feature>
<keyword evidence="3" id="KW-0813">Transport</keyword>
<evidence type="ECO:0000313" key="9">
    <source>
        <dbReference type="EMBL" id="OAQ55326.1"/>
    </source>
</evidence>
<dbReference type="PANTHER" id="PTHR11629:SF63">
    <property type="entry name" value="V-TYPE PROTON ATPASE SUBUNIT A"/>
    <property type="match status" value="1"/>
</dbReference>
<comment type="caution">
    <text evidence="9">The sequence shown here is derived from an EMBL/GenBank/DDBJ whole genome shotgun (WGS) entry which is preliminary data.</text>
</comment>
<proteinExistence type="inferred from homology"/>
<comment type="similarity">
    <text evidence="2">Belongs to the V-ATPase 116 kDa subunit family.</text>
</comment>
<protein>
    <submittedName>
        <fullName evidence="9">V-type ATP synthase subunit I</fullName>
    </submittedName>
</protein>
<dbReference type="Pfam" id="PF01496">
    <property type="entry name" value="V_ATPase_I"/>
    <property type="match status" value="1"/>
</dbReference>
<evidence type="ECO:0000256" key="8">
    <source>
        <dbReference type="SAM" id="Phobius"/>
    </source>
</evidence>
<dbReference type="GO" id="GO:0046961">
    <property type="term" value="F:proton-transporting ATPase activity, rotational mechanism"/>
    <property type="evidence" value="ECO:0007669"/>
    <property type="project" value="InterPro"/>
</dbReference>
<keyword evidence="6" id="KW-0406">Ion transport</keyword>
<name>A0A179EQ13_ENTTH</name>
<feature type="transmembrane region" description="Helical" evidence="8">
    <location>
        <begin position="496"/>
        <end position="515"/>
    </location>
</feature>
<dbReference type="EMBL" id="LWMN01000013">
    <property type="protein sequence ID" value="OAQ55326.1"/>
    <property type="molecule type" value="Genomic_DNA"/>
</dbReference>
<feature type="transmembrane region" description="Helical" evidence="8">
    <location>
        <begin position="368"/>
        <end position="392"/>
    </location>
</feature>
<keyword evidence="4 8" id="KW-0812">Transmembrane</keyword>
<evidence type="ECO:0000256" key="6">
    <source>
        <dbReference type="ARBA" id="ARBA00023065"/>
    </source>
</evidence>
<feature type="transmembrane region" description="Helical" evidence="8">
    <location>
        <begin position="600"/>
        <end position="624"/>
    </location>
</feature>
<evidence type="ECO:0000256" key="2">
    <source>
        <dbReference type="ARBA" id="ARBA00009904"/>
    </source>
</evidence>
<evidence type="ECO:0000256" key="1">
    <source>
        <dbReference type="ARBA" id="ARBA00004141"/>
    </source>
</evidence>
<sequence length="665" mass="75308">MSVTKMEKVTLISDQKNQEAVLQAIQGIQQVEFRNLFQETTNNHWVDTYFPQTKTFTENTSQHELEQRLQSIREAVQFIEHHGHSQQKLVHLKRTELSLHELEAAYSEADFLKKLQEILELKKQWQKLSERRKELTEEEEYLSNWQYLDVIPATFHSQKTVLVLGSMGTTSLEPFQTAVAQLPVYLEEIYSTPKSVYLAYITLQDAAEQVAELAGRHGLTVCNYPYDEVPSKALTKIKQQLLEVQTNQKELAAKIGLYREKIREFEWVEEVTLALIERERVKQQFVRSKQLIVLQGWIGIDTKEDLMTALAEKLPASAVHVQFESPTVEEIQMEVPTKLTNHPLVEPFELLTEMYSLPKYEEVDPTPWFMPFYLVFFGMMVADVGYGLLLLIGSILLQKWVTLPRGLTRFVKFFEILSIPTIIWGLIYSSFFGMALPKTIFGLPLPFPILSTTEDVNTILILSVIFGLIQILVGLFVSAKENLKRKAYLNAISEGFAWQGILIGIVLAVVGAVVLKQKQFLYLGGSIAILSALCIVIIPIIQSTSKAKGAAKGVYNLYGLTSYIGDLVSYTRLMALGISGGSIAAAFNMLVAFMPPVARFSAGLFLIVLLHALNLFLTLLSAYVHGARLQYVEFFGKFYTGGGRAFQPLKTAEKYVNINHRKQKK</sequence>
<dbReference type="InterPro" id="IPR002490">
    <property type="entry name" value="V-ATPase_116kDa_su"/>
</dbReference>
<evidence type="ECO:0000256" key="4">
    <source>
        <dbReference type="ARBA" id="ARBA00022692"/>
    </source>
</evidence>
<keyword evidence="10" id="KW-1185">Reference proteome</keyword>
<feature type="transmembrane region" description="Helical" evidence="8">
    <location>
        <begin position="573"/>
        <end position="594"/>
    </location>
</feature>
<comment type="subcellular location">
    <subcellularLocation>
        <location evidence="1">Membrane</location>
        <topology evidence="1">Multi-pass membrane protein</topology>
    </subcellularLocation>
</comment>
<reference evidence="9 10" key="1">
    <citation type="submission" date="2016-04" db="EMBL/GenBank/DDBJ databases">
        <title>Draft genome of an Enterococcus thailandicus strain isolated from bovine feces.</title>
        <authorList>
            <person name="Beukers A.G."/>
            <person name="Zaheer R."/>
            <person name="Goji N."/>
            <person name="Cook S.R."/>
            <person name="Amoako K."/>
            <person name="Chaves A.V."/>
            <person name="Ward M.P."/>
            <person name="Mcallister T.A."/>
        </authorList>
    </citation>
    <scope>NUCLEOTIDE SEQUENCE [LARGE SCALE GENOMIC DNA]</scope>
    <source>
        <strain evidence="9 10">F0711D 46</strain>
    </source>
</reference>
<dbReference type="AlphaFoldDB" id="A0A179EQ13"/>
<evidence type="ECO:0000256" key="7">
    <source>
        <dbReference type="ARBA" id="ARBA00023136"/>
    </source>
</evidence>
<keyword evidence="5 8" id="KW-1133">Transmembrane helix</keyword>
<dbReference type="GO" id="GO:0007035">
    <property type="term" value="P:vacuolar acidification"/>
    <property type="evidence" value="ECO:0007669"/>
    <property type="project" value="TreeGrafter"/>
</dbReference>
<organism evidence="9 10">
    <name type="scientific">Enterococcus thailandicus</name>
    <dbReference type="NCBI Taxonomy" id="417368"/>
    <lineage>
        <taxon>Bacteria</taxon>
        <taxon>Bacillati</taxon>
        <taxon>Bacillota</taxon>
        <taxon>Bacilli</taxon>
        <taxon>Lactobacillales</taxon>
        <taxon>Enterococcaceae</taxon>
        <taxon>Enterococcus</taxon>
    </lineage>
</organism>
<feature type="transmembrane region" description="Helical" evidence="8">
    <location>
        <begin position="521"/>
        <end position="541"/>
    </location>
</feature>
<evidence type="ECO:0000256" key="5">
    <source>
        <dbReference type="ARBA" id="ARBA00022989"/>
    </source>
</evidence>
<dbReference type="Proteomes" id="UP000078516">
    <property type="component" value="Unassembled WGS sequence"/>
</dbReference>
<keyword evidence="7 8" id="KW-0472">Membrane</keyword>
<dbReference type="GO" id="GO:0033179">
    <property type="term" value="C:proton-transporting V-type ATPase, V0 domain"/>
    <property type="evidence" value="ECO:0007669"/>
    <property type="project" value="InterPro"/>
</dbReference>
<evidence type="ECO:0000256" key="3">
    <source>
        <dbReference type="ARBA" id="ARBA00022448"/>
    </source>
</evidence>
<dbReference type="GO" id="GO:0016471">
    <property type="term" value="C:vacuolar proton-transporting V-type ATPase complex"/>
    <property type="evidence" value="ECO:0007669"/>
    <property type="project" value="TreeGrafter"/>
</dbReference>
<dbReference type="PANTHER" id="PTHR11629">
    <property type="entry name" value="VACUOLAR PROTON ATPASES"/>
    <property type="match status" value="1"/>
</dbReference>
<dbReference type="RefSeq" id="WP_067483715.1">
    <property type="nucleotide sequence ID" value="NZ_JARQAN010000002.1"/>
</dbReference>
<accession>A0A179EQ13</accession>
<feature type="transmembrane region" description="Helical" evidence="8">
    <location>
        <begin position="456"/>
        <end position="476"/>
    </location>
</feature>
<dbReference type="GO" id="GO:0051117">
    <property type="term" value="F:ATPase binding"/>
    <property type="evidence" value="ECO:0007669"/>
    <property type="project" value="TreeGrafter"/>
</dbReference>
<gene>
    <name evidence="9" type="ORF">A6E74_07460</name>
</gene>
<evidence type="ECO:0000313" key="10">
    <source>
        <dbReference type="Proteomes" id="UP000078516"/>
    </source>
</evidence>